<dbReference type="Pfam" id="PF12974">
    <property type="entry name" value="Phosphonate-bd"/>
    <property type="match status" value="1"/>
</dbReference>
<dbReference type="SUPFAM" id="SSF53850">
    <property type="entry name" value="Periplasmic binding protein-like II"/>
    <property type="match status" value="1"/>
</dbReference>
<feature type="signal peptide" evidence="1">
    <location>
        <begin position="1"/>
        <end position="26"/>
    </location>
</feature>
<sequence length="322" mass="35588">MRFNLSRCIRLQAVPLVLLSLGIACGAPVLDSTDVEITDTQPTQNAAPVTGDPVYFGVLAIDSAVSVNERYGPLLNYLSTEIGRPVELVILSQESQFTKVAEEALDFTTNNPLAAVQIQRLYDTEFLVTHTRPKTGAQFSGLIVVNANSDMTSIQDLKGRKAACVNFQTAAAGCTFQIYHLLQNGFDPYKDFSSFVENKSQDNIVLALLNNTIDVGFIRTGQLEKMVKKGLLTSQDEVRIIDVVEDDFFYSHTTDLYPEWPIAKLPDTDPQLVEQVQSALISIPSDHPALESLRVEGFVPAVDYSRLDNLIETLQLKSWDAN</sequence>
<comment type="caution">
    <text evidence="2">The sequence shown here is derived from an EMBL/GenBank/DDBJ whole genome shotgun (WGS) entry which is preliminary data.</text>
</comment>
<dbReference type="PANTHER" id="PTHR35841:SF1">
    <property type="entry name" value="PHOSPHONATES-BINDING PERIPLASMIC PROTEIN"/>
    <property type="match status" value="1"/>
</dbReference>
<reference evidence="2 3" key="1">
    <citation type="journal article" date="2020" name="Microb. Ecol.">
        <title>Ecogenomics of the Marine Benthic Filamentous Cyanobacterium Adonisia.</title>
        <authorList>
            <person name="Walter J.M."/>
            <person name="Coutinho F.H."/>
            <person name="Leomil L."/>
            <person name="Hargreaves P.I."/>
            <person name="Campeao M.E."/>
            <person name="Vieira V.V."/>
            <person name="Silva B.S."/>
            <person name="Fistarol G.O."/>
            <person name="Salomon P.S."/>
            <person name="Sawabe T."/>
            <person name="Mino S."/>
            <person name="Hosokawa M."/>
            <person name="Miyashita H."/>
            <person name="Maruyama F."/>
            <person name="van Verk M.C."/>
            <person name="Dutilh B.E."/>
            <person name="Thompson C.C."/>
            <person name="Thompson F.L."/>
        </authorList>
    </citation>
    <scope>NUCLEOTIDE SEQUENCE [LARGE SCALE GENOMIC DNA]</scope>
    <source>
        <strain evidence="2 3">CCMR0081</strain>
    </source>
</reference>
<evidence type="ECO:0000256" key="1">
    <source>
        <dbReference type="SAM" id="SignalP"/>
    </source>
</evidence>
<dbReference type="PROSITE" id="PS51257">
    <property type="entry name" value="PROKAR_LIPOPROTEIN"/>
    <property type="match status" value="1"/>
</dbReference>
<name>A0A6M0RXQ7_9CYAN</name>
<organism evidence="2 3">
    <name type="scientific">Adonisia turfae CCMR0081</name>
    <dbReference type="NCBI Taxonomy" id="2292702"/>
    <lineage>
        <taxon>Bacteria</taxon>
        <taxon>Bacillati</taxon>
        <taxon>Cyanobacteriota</taxon>
        <taxon>Adonisia</taxon>
        <taxon>Adonisia turfae</taxon>
    </lineage>
</organism>
<keyword evidence="3" id="KW-1185">Reference proteome</keyword>
<gene>
    <name evidence="2" type="ORF">DXZ20_36095</name>
</gene>
<evidence type="ECO:0000313" key="3">
    <source>
        <dbReference type="Proteomes" id="UP000481033"/>
    </source>
</evidence>
<feature type="chain" id="PRO_5027115761" evidence="1">
    <location>
        <begin position="27"/>
        <end position="322"/>
    </location>
</feature>
<accession>A0A6M0RXQ7</accession>
<evidence type="ECO:0000313" key="2">
    <source>
        <dbReference type="EMBL" id="NEZ60964.1"/>
    </source>
</evidence>
<dbReference type="PANTHER" id="PTHR35841">
    <property type="entry name" value="PHOSPHONATES-BINDING PERIPLASMIC PROTEIN"/>
    <property type="match status" value="1"/>
</dbReference>
<dbReference type="Gene3D" id="3.40.190.10">
    <property type="entry name" value="Periplasmic binding protein-like II"/>
    <property type="match status" value="2"/>
</dbReference>
<dbReference type="EMBL" id="QXHD01000004">
    <property type="protein sequence ID" value="NEZ60964.1"/>
    <property type="molecule type" value="Genomic_DNA"/>
</dbReference>
<dbReference type="Proteomes" id="UP000481033">
    <property type="component" value="Unassembled WGS sequence"/>
</dbReference>
<proteinExistence type="predicted"/>
<dbReference type="AlphaFoldDB" id="A0A6M0RXQ7"/>
<keyword evidence="1" id="KW-0732">Signal</keyword>
<protein>
    <submittedName>
        <fullName evidence="2">Phosphate/phosphite/phosphonate ABC transporter substrate-binding protein</fullName>
    </submittedName>
</protein>